<feature type="transmembrane region" description="Helical" evidence="1">
    <location>
        <begin position="257"/>
        <end position="280"/>
    </location>
</feature>
<dbReference type="InterPro" id="IPR036691">
    <property type="entry name" value="Endo/exonu/phosph_ase_sf"/>
</dbReference>
<proteinExistence type="predicted"/>
<organism evidence="3 4">
    <name type="scientific">Thermococcus sibiricus</name>
    <dbReference type="NCBI Taxonomy" id="172049"/>
    <lineage>
        <taxon>Archaea</taxon>
        <taxon>Methanobacteriati</taxon>
        <taxon>Methanobacteriota</taxon>
        <taxon>Thermococci</taxon>
        <taxon>Thermococcales</taxon>
        <taxon>Thermococcaceae</taxon>
        <taxon>Thermococcus</taxon>
    </lineage>
</organism>
<feature type="transmembrane region" description="Helical" evidence="1">
    <location>
        <begin position="292"/>
        <end position="310"/>
    </location>
</feature>
<feature type="transmembrane region" description="Helical" evidence="1">
    <location>
        <begin position="42"/>
        <end position="61"/>
    </location>
</feature>
<dbReference type="RefSeq" id="WP_015849225.1">
    <property type="nucleotide sequence ID" value="NZ_LGFD01000002.1"/>
</dbReference>
<evidence type="ECO:0000313" key="3">
    <source>
        <dbReference type="EMBL" id="KUK18603.1"/>
    </source>
</evidence>
<dbReference type="AlphaFoldDB" id="A0A101ENG0"/>
<dbReference type="Gene3D" id="3.60.10.10">
    <property type="entry name" value="Endonuclease/exonuclease/phosphatase"/>
    <property type="match status" value="1"/>
</dbReference>
<reference evidence="4" key="1">
    <citation type="journal article" date="2015" name="MBio">
        <title>Genome-Resolved Metagenomic Analysis Reveals Roles for Candidate Phyla and Other Microbial Community Members in Biogeochemical Transformations in Oil Reservoirs.</title>
        <authorList>
            <person name="Hu P."/>
            <person name="Tom L."/>
            <person name="Singh A."/>
            <person name="Thomas B.C."/>
            <person name="Baker B.J."/>
            <person name="Piceno Y.M."/>
            <person name="Andersen G.L."/>
            <person name="Banfield J.F."/>
        </authorList>
    </citation>
    <scope>NUCLEOTIDE SEQUENCE [LARGE SCALE GENOMIC DNA]</scope>
</reference>
<dbReference type="PANTHER" id="PTHR14859:SF1">
    <property type="entry name" value="PGAP2-INTERACTING PROTEIN"/>
    <property type="match status" value="1"/>
</dbReference>
<keyword evidence="3" id="KW-0378">Hydrolase</keyword>
<dbReference type="OMA" id="MIGNGYQ"/>
<dbReference type="GeneID" id="8095942"/>
<dbReference type="Pfam" id="PF03372">
    <property type="entry name" value="Exo_endo_phos"/>
    <property type="match status" value="1"/>
</dbReference>
<dbReference type="Proteomes" id="UP000053911">
    <property type="component" value="Unassembled WGS sequence"/>
</dbReference>
<feature type="transmembrane region" description="Helical" evidence="1">
    <location>
        <begin position="110"/>
        <end position="128"/>
    </location>
</feature>
<sequence length="575" mass="63546">MKLSEQENMILGIGAGVLLASSMRIFVSGAYASLEKTFFYGATFPSALGIILFLIASFIVGKMQRKTGAIIVTAYAITSLTTDATEYIHLIAAFALPVALSLVKEVKVKYIILGLVMDLALRVLAVGGEPIDFIHTRILLVICILGASYVLWKEKGQLKSPGFGIYAFAALLNLGFIYPNAIMRYSGFETYYLLHFVGYSFVVTLAILISPYLAGNKFTPLLLIASVFTLFVPPFGIVGIPIALTSALALLKSVKKGRFGVIGALYFVIVSVLAIGAYVGRDIGIPFMEDHLEVLIFFSTVIYTLSSRPLVVERPNMREMGVPIAGMIIASLVVVSAFHVRPVDVETKDEIIVWSYNIHQGFAPYKGAFNGNELVKLLKTYSPDVMASQEVVGGMIGNGYQDVPVLLSAYFGYYYEYSPAVEGTYGVATFSRWPLEPIEERNLKSLGQARPAQKVKVLSNGFVLINVHMGLYPEERALQAEELLEMALKDPVAEIILGDTNAELHEKAIEILLMEYYDAFPERPPYTFNWGNVDIENIDYIMIKRGSALKVKDYGWLLDVEVSDHRPIYILMSEE</sequence>
<evidence type="ECO:0000259" key="2">
    <source>
        <dbReference type="Pfam" id="PF03372"/>
    </source>
</evidence>
<feature type="domain" description="Endonuclease/exonuclease/phosphatase" evidence="2">
    <location>
        <begin position="356"/>
        <end position="565"/>
    </location>
</feature>
<gene>
    <name evidence="3" type="ORF">XD54_0163</name>
</gene>
<keyword evidence="1" id="KW-0812">Transmembrane</keyword>
<evidence type="ECO:0000256" key="1">
    <source>
        <dbReference type="SAM" id="Phobius"/>
    </source>
</evidence>
<dbReference type="InterPro" id="IPR005135">
    <property type="entry name" value="Endo/exonuclease/phosphatase"/>
</dbReference>
<dbReference type="PANTHER" id="PTHR14859">
    <property type="entry name" value="CALCOFLUOR WHITE HYPERSENSITIVE PROTEIN PRECURSOR"/>
    <property type="match status" value="1"/>
</dbReference>
<feature type="transmembrane region" description="Helical" evidence="1">
    <location>
        <begin position="193"/>
        <end position="214"/>
    </location>
</feature>
<feature type="transmembrane region" description="Helical" evidence="1">
    <location>
        <begin position="221"/>
        <end position="251"/>
    </location>
</feature>
<protein>
    <submittedName>
        <fullName evidence="3">Membrane-bound metal-dependent hydrolase</fullName>
    </submittedName>
</protein>
<dbReference type="EMBL" id="LGFD01000002">
    <property type="protein sequence ID" value="KUK18603.1"/>
    <property type="molecule type" value="Genomic_DNA"/>
</dbReference>
<feature type="transmembrane region" description="Helical" evidence="1">
    <location>
        <begin position="163"/>
        <end position="181"/>
    </location>
</feature>
<dbReference type="PATRIC" id="fig|172049.5.peg.543"/>
<dbReference type="SUPFAM" id="SSF56219">
    <property type="entry name" value="DNase I-like"/>
    <property type="match status" value="1"/>
</dbReference>
<feature type="transmembrane region" description="Helical" evidence="1">
    <location>
        <begin position="322"/>
        <end position="340"/>
    </location>
</feature>
<name>A0A101ENG0_9EURY</name>
<dbReference type="GO" id="GO:0006506">
    <property type="term" value="P:GPI anchor biosynthetic process"/>
    <property type="evidence" value="ECO:0007669"/>
    <property type="project" value="TreeGrafter"/>
</dbReference>
<dbReference type="InterPro" id="IPR051916">
    <property type="entry name" value="GPI-anchor_lipid_remodeler"/>
</dbReference>
<evidence type="ECO:0000313" key="4">
    <source>
        <dbReference type="Proteomes" id="UP000053911"/>
    </source>
</evidence>
<dbReference type="GO" id="GO:0016020">
    <property type="term" value="C:membrane"/>
    <property type="evidence" value="ECO:0007669"/>
    <property type="project" value="GOC"/>
</dbReference>
<accession>A0A101ENG0</accession>
<dbReference type="GO" id="GO:0016787">
    <property type="term" value="F:hydrolase activity"/>
    <property type="evidence" value="ECO:0007669"/>
    <property type="project" value="UniProtKB-KW"/>
</dbReference>
<feature type="transmembrane region" description="Helical" evidence="1">
    <location>
        <begin position="134"/>
        <end position="151"/>
    </location>
</feature>
<keyword evidence="1" id="KW-0472">Membrane</keyword>
<keyword evidence="1" id="KW-1133">Transmembrane helix</keyword>
<comment type="caution">
    <text evidence="3">The sequence shown here is derived from an EMBL/GenBank/DDBJ whole genome shotgun (WGS) entry which is preliminary data.</text>
</comment>